<keyword evidence="2" id="KW-0812">Transmembrane</keyword>
<dbReference type="PANTHER" id="PTHR40446:SF2">
    <property type="entry name" value="N-ACETYLGLUCOSAMINE-1-PHOSPHODIESTER ALPHA-N-ACETYLGLUCOSAMINIDASE"/>
    <property type="match status" value="1"/>
</dbReference>
<evidence type="ECO:0000259" key="3">
    <source>
        <dbReference type="Pfam" id="PF09992"/>
    </source>
</evidence>
<evidence type="ECO:0000256" key="1">
    <source>
        <dbReference type="SAM" id="MobiDB-lite"/>
    </source>
</evidence>
<keyword evidence="2" id="KW-1133">Transmembrane helix</keyword>
<keyword evidence="5" id="KW-1185">Reference proteome</keyword>
<proteinExistence type="predicted"/>
<organism evidence="4 5">
    <name type="scientific">Anaerocolumna sedimenticola</name>
    <dbReference type="NCBI Taxonomy" id="2696063"/>
    <lineage>
        <taxon>Bacteria</taxon>
        <taxon>Bacillati</taxon>
        <taxon>Bacillota</taxon>
        <taxon>Clostridia</taxon>
        <taxon>Lachnospirales</taxon>
        <taxon>Lachnospiraceae</taxon>
        <taxon>Anaerocolumna</taxon>
    </lineage>
</organism>
<evidence type="ECO:0000313" key="4">
    <source>
        <dbReference type="EMBL" id="QHQ59432.1"/>
    </source>
</evidence>
<dbReference type="GO" id="GO:0016798">
    <property type="term" value="F:hydrolase activity, acting on glycosyl bonds"/>
    <property type="evidence" value="ECO:0007669"/>
    <property type="project" value="UniProtKB-KW"/>
</dbReference>
<keyword evidence="2" id="KW-0472">Membrane</keyword>
<keyword evidence="4" id="KW-0378">Hydrolase</keyword>
<dbReference type="PANTHER" id="PTHR40446">
    <property type="entry name" value="N-ACETYLGLUCOSAMINE-1-PHOSPHODIESTER ALPHA-N-ACETYLGLUCOSAMINIDASE"/>
    <property type="match status" value="1"/>
</dbReference>
<evidence type="ECO:0000256" key="2">
    <source>
        <dbReference type="SAM" id="Phobius"/>
    </source>
</evidence>
<reference evidence="4 5" key="1">
    <citation type="submission" date="2020-01" db="EMBL/GenBank/DDBJ databases">
        <title>Genome analysis of Anaerocolumna sp. CBA3638.</title>
        <authorList>
            <person name="Kim J."/>
            <person name="Roh S.W."/>
        </authorList>
    </citation>
    <scope>NUCLEOTIDE SEQUENCE [LARGE SCALE GENOMIC DNA]</scope>
    <source>
        <strain evidence="4 5">CBA3638</strain>
    </source>
</reference>
<feature type="transmembrane region" description="Helical" evidence="2">
    <location>
        <begin position="12"/>
        <end position="32"/>
    </location>
</feature>
<feature type="compositionally biased region" description="Polar residues" evidence="1">
    <location>
        <begin position="53"/>
        <end position="63"/>
    </location>
</feature>
<dbReference type="KEGG" id="anr:Ana3638_00320"/>
<dbReference type="RefSeq" id="WP_161836012.1">
    <property type="nucleotide sequence ID" value="NZ_CP048000.1"/>
</dbReference>
<dbReference type="Proteomes" id="UP000464314">
    <property type="component" value="Chromosome"/>
</dbReference>
<protein>
    <submittedName>
        <fullName evidence="4">Phosphodiester glycosidase family protein</fullName>
    </submittedName>
</protein>
<dbReference type="InterPro" id="IPR018711">
    <property type="entry name" value="NAGPA"/>
</dbReference>
<name>A0A6P1TH61_9FIRM</name>
<dbReference type="AlphaFoldDB" id="A0A6P1TH61"/>
<evidence type="ECO:0000313" key="5">
    <source>
        <dbReference type="Proteomes" id="UP000464314"/>
    </source>
</evidence>
<accession>A0A6P1TH61</accession>
<feature type="region of interest" description="Disordered" evidence="1">
    <location>
        <begin position="86"/>
        <end position="108"/>
    </location>
</feature>
<gene>
    <name evidence="4" type="ORF">Ana3638_00320</name>
</gene>
<dbReference type="EMBL" id="CP048000">
    <property type="protein sequence ID" value="QHQ59432.1"/>
    <property type="molecule type" value="Genomic_DNA"/>
</dbReference>
<feature type="region of interest" description="Disordered" evidence="1">
    <location>
        <begin position="45"/>
        <end position="74"/>
    </location>
</feature>
<feature type="domain" description="Phosphodiester glycosidase" evidence="3">
    <location>
        <begin position="191"/>
        <end position="363"/>
    </location>
</feature>
<keyword evidence="4" id="KW-0326">Glycosidase</keyword>
<sequence length="367" mass="40284">MKHNKKLLPAWLLVLIDSALIAVYILGFYYSYYLNPRQLESAGVKTNQERQDSLSNSSMNFNDVESAAGGNETDTANENIIDETVGANQSAASDETTPPKTTDNSTATGNLRTKFAQHFSDTVVSTDNSYTSRDISIQVNKYTEGSDGNIVTYYVADIYIADITCLASGFAKDTYGIGYAEDLLSMDESFNAILAINGDYYGNGGDGVVIRNGEVYRKTSSDSDVCVLYYDGTMKTYSADEFDVNRAITDGAYQAWCFGPELLDKAGRSITEFTASRHIKEENPRTAIGYYESGHYAFVVVDGRQSGYSYGMTLSELSDLFENLGCKTAYNLDGGKSSEMSFHDTLVNRPAEGGREVSDCIMIKEVK</sequence>
<dbReference type="Pfam" id="PF09992">
    <property type="entry name" value="NAGPA"/>
    <property type="match status" value="1"/>
</dbReference>